<evidence type="ECO:0000313" key="2">
    <source>
        <dbReference type="EMBL" id="KAK8948025.1"/>
    </source>
</evidence>
<keyword evidence="1" id="KW-1133">Transmembrane helix</keyword>
<comment type="caution">
    <text evidence="2">The sequence shown here is derived from an EMBL/GenBank/DDBJ whole genome shotgun (WGS) entry which is preliminary data.</text>
</comment>
<organism evidence="2 3">
    <name type="scientific">Platanthera guangdongensis</name>
    <dbReference type="NCBI Taxonomy" id="2320717"/>
    <lineage>
        <taxon>Eukaryota</taxon>
        <taxon>Viridiplantae</taxon>
        <taxon>Streptophyta</taxon>
        <taxon>Embryophyta</taxon>
        <taxon>Tracheophyta</taxon>
        <taxon>Spermatophyta</taxon>
        <taxon>Magnoliopsida</taxon>
        <taxon>Liliopsida</taxon>
        <taxon>Asparagales</taxon>
        <taxon>Orchidaceae</taxon>
        <taxon>Orchidoideae</taxon>
        <taxon>Orchideae</taxon>
        <taxon>Orchidinae</taxon>
        <taxon>Platanthera</taxon>
    </lineage>
</organism>
<sequence length="181" mass="21064">MKSLVSEEWSPTLESRRVDILVRYLVAVFMFSAMGLKIPGSLIHIKGVSDFVKYNWPKAIHQHLHEQLSELSGRCALRAPDENLGYFEGCSVVVVVSDILLFAYSFIYRVMTYIVLQVWLYEHTKLQMIVDQIARPRICRWSSKLSYSTKVCSSHVRNLWIDGQICLTNLFILIDFFSFYK</sequence>
<protein>
    <submittedName>
        <fullName evidence="2">Uncharacterized protein</fullName>
    </submittedName>
</protein>
<dbReference type="Proteomes" id="UP001412067">
    <property type="component" value="Unassembled WGS sequence"/>
</dbReference>
<evidence type="ECO:0000256" key="1">
    <source>
        <dbReference type="SAM" id="Phobius"/>
    </source>
</evidence>
<accession>A0ABR2LRH1</accession>
<keyword evidence="1" id="KW-0472">Membrane</keyword>
<name>A0ABR2LRH1_9ASPA</name>
<dbReference type="EMBL" id="JBBWWR010000016">
    <property type="protein sequence ID" value="KAK8948025.1"/>
    <property type="molecule type" value="Genomic_DNA"/>
</dbReference>
<proteinExistence type="predicted"/>
<gene>
    <name evidence="2" type="ORF">KSP40_PGU018584</name>
</gene>
<keyword evidence="3" id="KW-1185">Reference proteome</keyword>
<feature type="transmembrane region" description="Helical" evidence="1">
    <location>
        <begin position="21"/>
        <end position="45"/>
    </location>
</feature>
<reference evidence="2 3" key="1">
    <citation type="journal article" date="2022" name="Nat. Plants">
        <title>Genomes of leafy and leafless Platanthera orchids illuminate the evolution of mycoheterotrophy.</title>
        <authorList>
            <person name="Li M.H."/>
            <person name="Liu K.W."/>
            <person name="Li Z."/>
            <person name="Lu H.C."/>
            <person name="Ye Q.L."/>
            <person name="Zhang D."/>
            <person name="Wang J.Y."/>
            <person name="Li Y.F."/>
            <person name="Zhong Z.M."/>
            <person name="Liu X."/>
            <person name="Yu X."/>
            <person name="Liu D.K."/>
            <person name="Tu X.D."/>
            <person name="Liu B."/>
            <person name="Hao Y."/>
            <person name="Liao X.Y."/>
            <person name="Jiang Y.T."/>
            <person name="Sun W.H."/>
            <person name="Chen J."/>
            <person name="Chen Y.Q."/>
            <person name="Ai Y."/>
            <person name="Zhai J.W."/>
            <person name="Wu S.S."/>
            <person name="Zhou Z."/>
            <person name="Hsiao Y.Y."/>
            <person name="Wu W.L."/>
            <person name="Chen Y.Y."/>
            <person name="Lin Y.F."/>
            <person name="Hsu J.L."/>
            <person name="Li C.Y."/>
            <person name="Wang Z.W."/>
            <person name="Zhao X."/>
            <person name="Zhong W.Y."/>
            <person name="Ma X.K."/>
            <person name="Ma L."/>
            <person name="Huang J."/>
            <person name="Chen G.Z."/>
            <person name="Huang M.Z."/>
            <person name="Huang L."/>
            <person name="Peng D.H."/>
            <person name="Luo Y.B."/>
            <person name="Zou S.Q."/>
            <person name="Chen S.P."/>
            <person name="Lan S."/>
            <person name="Tsai W.C."/>
            <person name="Van de Peer Y."/>
            <person name="Liu Z.J."/>
        </authorList>
    </citation>
    <scope>NUCLEOTIDE SEQUENCE [LARGE SCALE GENOMIC DNA]</scope>
    <source>
        <strain evidence="2">Lor288</strain>
    </source>
</reference>
<evidence type="ECO:0000313" key="3">
    <source>
        <dbReference type="Proteomes" id="UP001412067"/>
    </source>
</evidence>
<keyword evidence="1" id="KW-0812">Transmembrane</keyword>